<dbReference type="AlphaFoldDB" id="D6Y9X0"/>
<name>D6Y9X0_THEBD</name>
<dbReference type="STRING" id="469371.Tbis_1395"/>
<organism evidence="4 5">
    <name type="scientific">Thermobispora bispora (strain ATCC 19993 / DSM 43833 / CBS 139.67 / JCM 10125 / KCTC 9307 / NBRC 14880 / R51)</name>
    <dbReference type="NCBI Taxonomy" id="469371"/>
    <lineage>
        <taxon>Bacteria</taxon>
        <taxon>Bacillati</taxon>
        <taxon>Actinomycetota</taxon>
        <taxon>Actinomycetes</taxon>
        <taxon>Streptosporangiales</taxon>
        <taxon>Streptosporangiaceae</taxon>
        <taxon>Thermobispora</taxon>
    </lineage>
</organism>
<feature type="compositionally biased region" description="Low complexity" evidence="1">
    <location>
        <begin position="585"/>
        <end position="594"/>
    </location>
</feature>
<dbReference type="InterPro" id="IPR025403">
    <property type="entry name" value="TgpA-like_C"/>
</dbReference>
<dbReference type="RefSeq" id="WP_013131646.1">
    <property type="nucleotide sequence ID" value="NC_014165.1"/>
</dbReference>
<feature type="transmembrane region" description="Helical" evidence="2">
    <location>
        <begin position="28"/>
        <end position="48"/>
    </location>
</feature>
<accession>D6Y9X0</accession>
<reference evidence="4 5" key="1">
    <citation type="submission" date="2010-01" db="EMBL/GenBank/DDBJ databases">
        <title>The complete genome of Thermobispora bispora DSM 43833.</title>
        <authorList>
            <consortium name="US DOE Joint Genome Institute (JGI-PGF)"/>
            <person name="Lucas S."/>
            <person name="Copeland A."/>
            <person name="Lapidus A."/>
            <person name="Glavina del Rio T."/>
            <person name="Dalin E."/>
            <person name="Tice H."/>
            <person name="Bruce D."/>
            <person name="Goodwin L."/>
            <person name="Pitluck S."/>
            <person name="Kyrpides N."/>
            <person name="Mavromatis K."/>
            <person name="Ivanova N."/>
            <person name="Mikhailova N."/>
            <person name="Chertkov O."/>
            <person name="Brettin T."/>
            <person name="Detter J.C."/>
            <person name="Han C."/>
            <person name="Larimer F."/>
            <person name="Land M."/>
            <person name="Hauser L."/>
            <person name="Markowitz V."/>
            <person name="Cheng J.-F."/>
            <person name="Hugenholtz P."/>
            <person name="Woyke T."/>
            <person name="Wu D."/>
            <person name="Jando M."/>
            <person name="Schneider S."/>
            <person name="Klenk H.-P."/>
            <person name="Eisen J.A."/>
        </authorList>
    </citation>
    <scope>NUCLEOTIDE SEQUENCE [LARGE SCALE GENOMIC DNA]</scope>
    <source>
        <strain evidence="5">ATCC 19993 / DSM 43833 / CBS 139.67 / JCM 10125 / KCTC 9307 / NBRC 14880 / R51</strain>
    </source>
</reference>
<dbReference type="HOGENOM" id="CLU_008359_0_1_11"/>
<gene>
    <name evidence="4" type="ordered locus">Tbis_1395</name>
</gene>
<dbReference type="SMART" id="SM00460">
    <property type="entry name" value="TGc"/>
    <property type="match status" value="1"/>
</dbReference>
<proteinExistence type="predicted"/>
<keyword evidence="2" id="KW-1133">Transmembrane helix</keyword>
<dbReference type="InterPro" id="IPR052901">
    <property type="entry name" value="Bact_TGase-like"/>
</dbReference>
<evidence type="ECO:0000256" key="1">
    <source>
        <dbReference type="SAM" id="MobiDB-lite"/>
    </source>
</evidence>
<dbReference type="PANTHER" id="PTHR42736:SF1">
    <property type="entry name" value="PROTEIN-GLUTAMINE GAMMA-GLUTAMYLTRANSFERASE"/>
    <property type="match status" value="1"/>
</dbReference>
<dbReference type="Pfam" id="PF13559">
    <property type="entry name" value="DUF4129"/>
    <property type="match status" value="1"/>
</dbReference>
<keyword evidence="5" id="KW-1185">Reference proteome</keyword>
<dbReference type="PANTHER" id="PTHR42736">
    <property type="entry name" value="PROTEIN-GLUTAMINE GAMMA-GLUTAMYLTRANSFERASE"/>
    <property type="match status" value="1"/>
</dbReference>
<evidence type="ECO:0000313" key="5">
    <source>
        <dbReference type="Proteomes" id="UP000006640"/>
    </source>
</evidence>
<feature type="region of interest" description="Disordered" evidence="1">
    <location>
        <begin position="543"/>
        <end position="609"/>
    </location>
</feature>
<dbReference type="Gene3D" id="3.10.620.30">
    <property type="match status" value="1"/>
</dbReference>
<dbReference type="InterPro" id="IPR038765">
    <property type="entry name" value="Papain-like_cys_pep_sf"/>
</dbReference>
<dbReference type="eggNOG" id="COG1305">
    <property type="taxonomic scope" value="Bacteria"/>
</dbReference>
<evidence type="ECO:0000313" key="4">
    <source>
        <dbReference type="EMBL" id="ADG88113.1"/>
    </source>
</evidence>
<evidence type="ECO:0000259" key="3">
    <source>
        <dbReference type="SMART" id="SM00460"/>
    </source>
</evidence>
<dbReference type="InterPro" id="IPR002931">
    <property type="entry name" value="Transglutaminase-like"/>
</dbReference>
<dbReference type="Proteomes" id="UP000006640">
    <property type="component" value="Chromosome"/>
</dbReference>
<dbReference type="Pfam" id="PF01841">
    <property type="entry name" value="Transglut_core"/>
    <property type="match status" value="1"/>
</dbReference>
<feature type="transmembrane region" description="Helical" evidence="2">
    <location>
        <begin position="115"/>
        <end position="134"/>
    </location>
</feature>
<feature type="transmembrane region" description="Helical" evidence="2">
    <location>
        <begin position="55"/>
        <end position="74"/>
    </location>
</feature>
<dbReference type="Pfam" id="PF11992">
    <property type="entry name" value="TgpA_N"/>
    <property type="match status" value="1"/>
</dbReference>
<dbReference type="InterPro" id="IPR021878">
    <property type="entry name" value="TgpA_N"/>
</dbReference>
<dbReference type="KEGG" id="tbi:Tbis_1395"/>
<evidence type="ECO:0000256" key="2">
    <source>
        <dbReference type="SAM" id="Phobius"/>
    </source>
</evidence>
<dbReference type="EMBL" id="CP001874">
    <property type="protein sequence ID" value="ADG88113.1"/>
    <property type="molecule type" value="Genomic_DNA"/>
</dbReference>
<feature type="domain" description="Transglutaminase-like" evidence="3">
    <location>
        <begin position="475"/>
        <end position="544"/>
    </location>
</feature>
<keyword evidence="2" id="KW-0812">Transmembrane</keyword>
<protein>
    <submittedName>
        <fullName evidence="4">Transglutaminase domain protein</fullName>
    </submittedName>
</protein>
<keyword evidence="2" id="KW-0472">Membrane</keyword>
<dbReference type="SUPFAM" id="SSF54001">
    <property type="entry name" value="Cysteine proteinases"/>
    <property type="match status" value="1"/>
</dbReference>
<feature type="transmembrane region" description="Helical" evidence="2">
    <location>
        <begin position="616"/>
        <end position="636"/>
    </location>
</feature>
<sequence>MMIRLSIAGALATAAVTATLQPLIAGGSWWWDCLGAILVVTGAGIAASRLRLRPWAVPPVMLAVTLVFLTAAFAPGEAWLRIVPTEESLGRLGDLVSTGFGEIQRYSAPVPATPGVRLITAGGVALIAILVDWLAIRLRSAAAAGMPLLALFTVPAAVLTEPIAWPVFVLAAAGYLGLLAADGRERLHGWGPVITLHRARAVSRRRDLVRPALPGKRIGAAAVALAVVVPALLPTLTPNPVAGFGAGNGTGAGGGTIGIPDAVAELGGQLRRFENRIVLTYTSSDDRPRYLRIYALDVFDGVKWTVGSLRGRPQDRVSAGPLPPAPGLGPDVEVARAEMEIKISDEISELRFLPLPYPATRVEAEGDWRADRATLTVFSPSDEAAGLEYRVEMGEPRPTADQLDAAGVEPPDERYLALPDDLDPRIAALAEEVTQEADTPYRKAVALQRWFTETGGFTYSLLASGSGSRAIARFLLTSRAGYCEQFASAMAVMARILGIPARVSIGYTGGTRSEDSWVVTTHDAHAWPELYFDGIGWLRFEPTPSGATGQGTAEPPSYTLPAPPTVTPNAGPSAAASAEPDEAEPTAAPTAAGRRAIDDPDLGAVPTGQDTGVPGAVKAGLVAVLVLLVALIPAGVRRAVWLRRRRVLGGGAPAPAIEAAWAELCDTLTDLGLARLPSESPRALCRRISERHGLGGADAASLAAIGAAQERLSYAPSPGGAAPTAEDLRRVRRALARTVSRWRRAGAVLAPASTFRRARALAERALDLFDMLEAVRIGRARG</sequence>